<evidence type="ECO:0000256" key="6">
    <source>
        <dbReference type="ARBA" id="ARBA00023136"/>
    </source>
</evidence>
<dbReference type="InterPro" id="IPR044565">
    <property type="entry name" value="Sec22"/>
</dbReference>
<reference evidence="8 9" key="1">
    <citation type="journal article" date="2020" name="IScience">
        <title>Genome Sequencing of the Endangered Kingdonia uniflora (Circaeasteraceae, Ranunculales) Reveals Potential Mechanisms of Evolutionary Specialization.</title>
        <authorList>
            <person name="Sun Y."/>
            <person name="Deng T."/>
            <person name="Zhang A."/>
            <person name="Moore M.J."/>
            <person name="Landis J.B."/>
            <person name="Lin N."/>
            <person name="Zhang H."/>
            <person name="Zhang X."/>
            <person name="Huang J."/>
            <person name="Zhang X."/>
            <person name="Sun H."/>
            <person name="Wang H."/>
        </authorList>
    </citation>
    <scope>NUCLEOTIDE SEQUENCE [LARGE SCALE GENOMIC DNA]</scope>
    <source>
        <strain evidence="8">TB1705</strain>
        <tissue evidence="8">Leaf</tissue>
    </source>
</reference>
<keyword evidence="5" id="KW-0175">Coiled coil</keyword>
<organism evidence="8 9">
    <name type="scientific">Kingdonia uniflora</name>
    <dbReference type="NCBI Taxonomy" id="39325"/>
    <lineage>
        <taxon>Eukaryota</taxon>
        <taxon>Viridiplantae</taxon>
        <taxon>Streptophyta</taxon>
        <taxon>Embryophyta</taxon>
        <taxon>Tracheophyta</taxon>
        <taxon>Spermatophyta</taxon>
        <taxon>Magnoliopsida</taxon>
        <taxon>Ranunculales</taxon>
        <taxon>Circaeasteraceae</taxon>
        <taxon>Kingdonia</taxon>
    </lineage>
</organism>
<dbReference type="PANTHER" id="PTHR45837">
    <property type="entry name" value="VESICLE-TRAFFICKING PROTEIN SEC22B"/>
    <property type="match status" value="1"/>
</dbReference>
<dbReference type="PROSITE" id="PS50859">
    <property type="entry name" value="LONGIN"/>
    <property type="match status" value="1"/>
</dbReference>
<feature type="domain" description="Longin" evidence="7">
    <location>
        <begin position="6"/>
        <end position="99"/>
    </location>
</feature>
<dbReference type="CDD" id="cd14824">
    <property type="entry name" value="Longin"/>
    <property type="match status" value="1"/>
</dbReference>
<dbReference type="GO" id="GO:0006888">
    <property type="term" value="P:endoplasmic reticulum to Golgi vesicle-mediated transport"/>
    <property type="evidence" value="ECO:0007669"/>
    <property type="project" value="InterPro"/>
</dbReference>
<dbReference type="GO" id="GO:0005789">
    <property type="term" value="C:endoplasmic reticulum membrane"/>
    <property type="evidence" value="ECO:0007669"/>
    <property type="project" value="UniProtKB-SubCell"/>
</dbReference>
<accession>A0A7J7MXS7</accession>
<dbReference type="Gene3D" id="3.30.450.50">
    <property type="entry name" value="Longin domain"/>
    <property type="match status" value="1"/>
</dbReference>
<dbReference type="InterPro" id="IPR011012">
    <property type="entry name" value="Longin-like_dom_sf"/>
</dbReference>
<dbReference type="GO" id="GO:0006890">
    <property type="term" value="P:retrograde vesicle-mediated transport, Golgi to endoplasmic reticulum"/>
    <property type="evidence" value="ECO:0007669"/>
    <property type="project" value="InterPro"/>
</dbReference>
<dbReference type="Pfam" id="PF13774">
    <property type="entry name" value="Longin"/>
    <property type="match status" value="1"/>
</dbReference>
<dbReference type="InterPro" id="IPR010908">
    <property type="entry name" value="Longin_dom"/>
</dbReference>
<evidence type="ECO:0000256" key="3">
    <source>
        <dbReference type="ARBA" id="ARBA00008025"/>
    </source>
</evidence>
<dbReference type="SMART" id="SM01270">
    <property type="entry name" value="Longin"/>
    <property type="match status" value="1"/>
</dbReference>
<dbReference type="Proteomes" id="UP000541444">
    <property type="component" value="Unassembled WGS sequence"/>
</dbReference>
<evidence type="ECO:0000313" key="9">
    <source>
        <dbReference type="Proteomes" id="UP000541444"/>
    </source>
</evidence>
<evidence type="ECO:0000256" key="2">
    <source>
        <dbReference type="ARBA" id="ARBA00004394"/>
    </source>
</evidence>
<comment type="subcellular location">
    <subcellularLocation>
        <location evidence="1">Endoplasmic reticulum membrane</location>
        <topology evidence="1">Single-pass type IV membrane protein</topology>
    </subcellularLocation>
    <subcellularLocation>
        <location evidence="2">Golgi apparatus membrane</location>
    </subcellularLocation>
</comment>
<evidence type="ECO:0000313" key="8">
    <source>
        <dbReference type="EMBL" id="KAF6159582.1"/>
    </source>
</evidence>
<sequence length="228" mass="26113">MVKLTIVGRVSDGLPLAQGSRYLNEEKENMAFYKQQGEIILKEIARGALIHSKMSILVDHHSFNYLIKNGLCYITLCELSYPRRLAFHYLEDLQKEVEKVDVKIVEAITKPYCFIRIDNVIGSIRKQYLDTRTQSNLSKLKAKHRQDLSIVTEDISKIMDNRKLVIFQSILMSPDAVSTIWCSPLLEAIAMKWTPITILAVVTSVCSGPILCFQTTIDSWFHLNIRVH</sequence>
<evidence type="ECO:0000256" key="5">
    <source>
        <dbReference type="ARBA" id="ARBA00023054"/>
    </source>
</evidence>
<comment type="similarity">
    <text evidence="3">Belongs to the synaptobrevin family.</text>
</comment>
<gene>
    <name evidence="8" type="ORF">GIB67_008011</name>
</gene>
<dbReference type="GO" id="GO:0015031">
    <property type="term" value="P:protein transport"/>
    <property type="evidence" value="ECO:0007669"/>
    <property type="project" value="UniProtKB-KW"/>
</dbReference>
<protein>
    <recommendedName>
        <fullName evidence="7">Longin domain-containing protein</fullName>
    </recommendedName>
</protein>
<dbReference type="EMBL" id="JACGCM010001190">
    <property type="protein sequence ID" value="KAF6159582.1"/>
    <property type="molecule type" value="Genomic_DNA"/>
</dbReference>
<name>A0A7J7MXS7_9MAGN</name>
<evidence type="ECO:0000256" key="4">
    <source>
        <dbReference type="ARBA" id="ARBA00022927"/>
    </source>
</evidence>
<dbReference type="GO" id="GO:0005484">
    <property type="term" value="F:SNAP receptor activity"/>
    <property type="evidence" value="ECO:0007669"/>
    <property type="project" value="InterPro"/>
</dbReference>
<keyword evidence="6" id="KW-0472">Membrane</keyword>
<keyword evidence="9" id="KW-1185">Reference proteome</keyword>
<comment type="caution">
    <text evidence="8">The sequence shown here is derived from an EMBL/GenBank/DDBJ whole genome shotgun (WGS) entry which is preliminary data.</text>
</comment>
<keyword evidence="4" id="KW-0813">Transport</keyword>
<dbReference type="SUPFAM" id="SSF64356">
    <property type="entry name" value="SNARE-like"/>
    <property type="match status" value="1"/>
</dbReference>
<keyword evidence="4" id="KW-0653">Protein transport</keyword>
<dbReference type="FunFam" id="3.30.450.50:FF:000003">
    <property type="entry name" value="25.3 kDa vesicle transport protein-like"/>
    <property type="match status" value="1"/>
</dbReference>
<dbReference type="OrthoDB" id="1719357at2759"/>
<proteinExistence type="inferred from homology"/>
<dbReference type="AlphaFoldDB" id="A0A7J7MXS7"/>
<evidence type="ECO:0000256" key="1">
    <source>
        <dbReference type="ARBA" id="ARBA00004163"/>
    </source>
</evidence>
<dbReference type="GO" id="GO:0000139">
    <property type="term" value="C:Golgi membrane"/>
    <property type="evidence" value="ECO:0007669"/>
    <property type="project" value="UniProtKB-SubCell"/>
</dbReference>
<evidence type="ECO:0000259" key="7">
    <source>
        <dbReference type="PROSITE" id="PS50859"/>
    </source>
</evidence>